<organism evidence="2">
    <name type="scientific">marine sediment metagenome</name>
    <dbReference type="NCBI Taxonomy" id="412755"/>
    <lineage>
        <taxon>unclassified sequences</taxon>
        <taxon>metagenomes</taxon>
        <taxon>ecological metagenomes</taxon>
    </lineage>
</organism>
<dbReference type="EMBL" id="BART01000725">
    <property type="protein sequence ID" value="GAG74494.1"/>
    <property type="molecule type" value="Genomic_DNA"/>
</dbReference>
<protein>
    <recommendedName>
        <fullName evidence="1">Xylose isomerase-like TIM barrel domain-containing protein</fullName>
    </recommendedName>
</protein>
<comment type="caution">
    <text evidence="2">The sequence shown here is derived from an EMBL/GenBank/DDBJ whole genome shotgun (WGS) entry which is preliminary data.</text>
</comment>
<feature type="domain" description="Xylose isomerase-like TIM barrel" evidence="1">
    <location>
        <begin position="22"/>
        <end position="272"/>
    </location>
</feature>
<evidence type="ECO:0000313" key="2">
    <source>
        <dbReference type="EMBL" id="GAG74494.1"/>
    </source>
</evidence>
<dbReference type="InterPro" id="IPR050312">
    <property type="entry name" value="IolE/XylAMocC-like"/>
</dbReference>
<dbReference type="InterPro" id="IPR036237">
    <property type="entry name" value="Xyl_isomerase-like_sf"/>
</dbReference>
<accession>X0ZY80</accession>
<reference evidence="2" key="1">
    <citation type="journal article" date="2014" name="Front. Microbiol.">
        <title>High frequency of phylogenetically diverse reductive dehalogenase-homologous genes in deep subseafloor sedimentary metagenomes.</title>
        <authorList>
            <person name="Kawai M."/>
            <person name="Futagami T."/>
            <person name="Toyoda A."/>
            <person name="Takaki Y."/>
            <person name="Nishi S."/>
            <person name="Hori S."/>
            <person name="Arai W."/>
            <person name="Tsubouchi T."/>
            <person name="Morono Y."/>
            <person name="Uchiyama I."/>
            <person name="Ito T."/>
            <person name="Fujiyama A."/>
            <person name="Inagaki F."/>
            <person name="Takami H."/>
        </authorList>
    </citation>
    <scope>NUCLEOTIDE SEQUENCE</scope>
    <source>
        <strain evidence="2">Expedition CK06-06</strain>
    </source>
</reference>
<dbReference type="PANTHER" id="PTHR12110:SF21">
    <property type="entry name" value="XYLOSE ISOMERASE-LIKE TIM BARREL DOMAIN-CONTAINING PROTEIN"/>
    <property type="match status" value="1"/>
</dbReference>
<evidence type="ECO:0000259" key="1">
    <source>
        <dbReference type="Pfam" id="PF01261"/>
    </source>
</evidence>
<dbReference type="AlphaFoldDB" id="X0ZY80"/>
<gene>
    <name evidence="2" type="ORF">S01H4_03088</name>
</gene>
<dbReference type="SUPFAM" id="SSF51658">
    <property type="entry name" value="Xylose isomerase-like"/>
    <property type="match status" value="1"/>
</dbReference>
<dbReference type="Gene3D" id="3.20.20.150">
    <property type="entry name" value="Divalent-metal-dependent TIM barrel enzymes"/>
    <property type="match status" value="1"/>
</dbReference>
<dbReference type="InterPro" id="IPR013022">
    <property type="entry name" value="Xyl_isomerase-like_TIM-brl"/>
</dbReference>
<dbReference type="Pfam" id="PF01261">
    <property type="entry name" value="AP_endonuc_2"/>
    <property type="match status" value="1"/>
</dbReference>
<name>X0ZY80_9ZZZZ</name>
<proteinExistence type="predicted"/>
<dbReference type="PANTHER" id="PTHR12110">
    <property type="entry name" value="HYDROXYPYRUVATE ISOMERASE"/>
    <property type="match status" value="1"/>
</dbReference>
<sequence length="287" mass="33374">MKFLTCINHSTILTTPVEEAIRIADEAGFEGFDFQEKDLDEYVITKKKDIKELAELFASLKIKPFCFTGLHRYLPNFEFTTDEEFEKEKEKVIPIFEALQTLGVEVAIKPELGRPVVPSIEKIWSYEKCFENAVKRNRQLTDSAQQYGIKIAFEFTGGSNFINCIERTIEVVNQVNHENFGFGLDTYHMYKADDKLEEYERIPGDRIFSVHFMNALDIPRNRITDFDRDYCLEGKLNLVPFLKLLDKKGYNGYLTIELFGEKDWEQDPSKIAKKAYKSVVDLIKIVE</sequence>